<reference evidence="2 3" key="1">
    <citation type="journal article" date="2017" name="BMC Genomics">
        <title>Comparative genomic and phylogenomic analyses of the Bifidobacteriaceae family.</title>
        <authorList>
            <person name="Lugli G.A."/>
            <person name="Milani C."/>
            <person name="Turroni F."/>
            <person name="Duranti S."/>
            <person name="Mancabelli L."/>
            <person name="Mangifesta M."/>
            <person name="Ferrario C."/>
            <person name="Modesto M."/>
            <person name="Mattarelli P."/>
            <person name="Jiri K."/>
            <person name="van Sinderen D."/>
            <person name="Ventura M."/>
        </authorList>
    </citation>
    <scope>NUCLEOTIDE SEQUENCE [LARGE SCALE GENOMIC DNA]</scope>
    <source>
        <strain evidence="2 3">DSM 28807</strain>
    </source>
</reference>
<protein>
    <submittedName>
        <fullName evidence="2">Uncharacterized protein</fullName>
    </submittedName>
</protein>
<evidence type="ECO:0000256" key="1">
    <source>
        <dbReference type="SAM" id="Phobius"/>
    </source>
</evidence>
<sequence>MITNFDSTEQKKRWLELTKPTSSNDEIPDISDMWIRNSTCRPCERLLNDRTEIATYFAGIIRTAFMYCRKIMLSDAQLFDGLFFLALGPTTVNGILGKSYKDGPVIIVSGRQNTLEECLKAFTISTVGAVQDAASHADESIRPSSTYCAGTASQHTIRPLEYCAFDHTVTRAEALGLSKSFYDTLDDRLAHVGENGLTMSTVIAQTYAAALHPDGDEQEYYRFLAQRWQEWIDAEKQGLILYENQNDERVRQRANSDGFTPWFERYAQQYAPMLAKRYHLDSKTSGTQCSIFTAALTAISSMPKRSDAFMCINRTKLPEHCVADAGQAPLSKTMLRDWYQFVYQRALARHLGAYLIAVDAPPNSFEQIAGSAGKTDGSSLMLAGVITKQLGDMPFNRFSTFCYESRSTIERWRRCDPSTPKREQRLSTRNVAYSVQQASEERSLMDDGKNILFGAGLAALLALLTALSDNVWLNGNAPIWLIVFVAWLLGMVPNFVDVLKWIRGVRSSSKTVVYLA</sequence>
<keyword evidence="1" id="KW-1133">Transmembrane helix</keyword>
<keyword evidence="3" id="KW-1185">Reference proteome</keyword>
<keyword evidence="1" id="KW-0812">Transmembrane</keyword>
<gene>
    <name evidence="2" type="ORF">BLEM_1309</name>
</gene>
<proteinExistence type="predicted"/>
<dbReference type="AlphaFoldDB" id="A0A261FRF8"/>
<evidence type="ECO:0000313" key="2">
    <source>
        <dbReference type="EMBL" id="OZG61772.1"/>
    </source>
</evidence>
<accession>A0A261FRF8</accession>
<comment type="caution">
    <text evidence="2">The sequence shown here is derived from an EMBL/GenBank/DDBJ whole genome shotgun (WGS) entry which is preliminary data.</text>
</comment>
<dbReference type="Proteomes" id="UP000216352">
    <property type="component" value="Unassembled WGS sequence"/>
</dbReference>
<evidence type="ECO:0000313" key="3">
    <source>
        <dbReference type="Proteomes" id="UP000216352"/>
    </source>
</evidence>
<organism evidence="2 3">
    <name type="scientific">Bifidobacterium lemurum</name>
    <dbReference type="NCBI Taxonomy" id="1603886"/>
    <lineage>
        <taxon>Bacteria</taxon>
        <taxon>Bacillati</taxon>
        <taxon>Actinomycetota</taxon>
        <taxon>Actinomycetes</taxon>
        <taxon>Bifidobacteriales</taxon>
        <taxon>Bifidobacteriaceae</taxon>
        <taxon>Bifidobacterium</taxon>
    </lineage>
</organism>
<feature type="transmembrane region" description="Helical" evidence="1">
    <location>
        <begin position="479"/>
        <end position="499"/>
    </location>
</feature>
<feature type="transmembrane region" description="Helical" evidence="1">
    <location>
        <begin position="451"/>
        <end position="473"/>
    </location>
</feature>
<keyword evidence="1" id="KW-0472">Membrane</keyword>
<dbReference type="EMBL" id="MWWX01000008">
    <property type="protein sequence ID" value="OZG61772.1"/>
    <property type="molecule type" value="Genomic_DNA"/>
</dbReference>
<name>A0A261FRF8_9BIFI</name>